<dbReference type="GO" id="GO:0051082">
    <property type="term" value="F:unfolded protein binding"/>
    <property type="evidence" value="ECO:0007669"/>
    <property type="project" value="TreeGrafter"/>
</dbReference>
<protein>
    <recommendedName>
        <fullName evidence="3 4">Protein GrpE</fullName>
    </recommendedName>
    <alternativeName>
        <fullName evidence="3">HSP-70 cofactor</fullName>
    </alternativeName>
</protein>
<dbReference type="PRINTS" id="PR00773">
    <property type="entry name" value="GRPEPROTEIN"/>
</dbReference>
<sequence>MTNDEISKLKKELDEVRKQSDDRLNSWKRSAADFENYKKRRAKEDQELVMFAKEMSVLKLLPTIESLEAALLHAPDVEEHKEWHEGVKKIVKELDKVLKELGVEKIKTVGEKFDHSLHEAVEMKEGEGNSGEIFEEVAAGFKINGKVIRPAKVRVAK</sequence>
<dbReference type="GO" id="GO:0051087">
    <property type="term" value="F:protein-folding chaperone binding"/>
    <property type="evidence" value="ECO:0007669"/>
    <property type="project" value="InterPro"/>
</dbReference>
<comment type="subcellular location">
    <subcellularLocation>
        <location evidence="3">Cytoplasm</location>
    </subcellularLocation>
</comment>
<organism evidence="6 7">
    <name type="scientific">Candidatus Doudnabacteria bacterium CG10_big_fil_rev_8_21_14_0_10_41_10</name>
    <dbReference type="NCBI Taxonomy" id="1974551"/>
    <lineage>
        <taxon>Bacteria</taxon>
        <taxon>Candidatus Doudnaibacteriota</taxon>
    </lineage>
</organism>
<evidence type="ECO:0000313" key="6">
    <source>
        <dbReference type="EMBL" id="PIR97536.1"/>
    </source>
</evidence>
<dbReference type="AlphaFoldDB" id="A0A2H0VEL2"/>
<dbReference type="SUPFAM" id="SSF51064">
    <property type="entry name" value="Head domain of nucleotide exchange factor GrpE"/>
    <property type="match status" value="1"/>
</dbReference>
<evidence type="ECO:0000313" key="7">
    <source>
        <dbReference type="Proteomes" id="UP000230557"/>
    </source>
</evidence>
<comment type="function">
    <text evidence="3 4">Participates actively in the response to hyperosmotic and heat shock by preventing the aggregation of stress-denatured proteins, in association with DnaK and GrpE. It is the nucleotide exchange factor for DnaK and may function as a thermosensor. Unfolded proteins bind initially to DnaJ; upon interaction with the DnaJ-bound protein, DnaK hydrolyzes its bound ATP, resulting in the formation of a stable complex. GrpE releases ADP from DnaK; ATP binding to DnaK triggers the release of the substrate protein, thus completing the reaction cycle. Several rounds of ATP-dependent interactions between DnaJ, DnaK and GrpE are required for fully efficient folding.</text>
</comment>
<dbReference type="GO" id="GO:0000774">
    <property type="term" value="F:adenyl-nucleotide exchange factor activity"/>
    <property type="evidence" value="ECO:0007669"/>
    <property type="project" value="InterPro"/>
</dbReference>
<evidence type="ECO:0000256" key="5">
    <source>
        <dbReference type="RuleBase" id="RU004478"/>
    </source>
</evidence>
<dbReference type="CDD" id="cd00446">
    <property type="entry name" value="GrpE"/>
    <property type="match status" value="1"/>
</dbReference>
<reference evidence="7" key="1">
    <citation type="submission" date="2017-09" db="EMBL/GenBank/DDBJ databases">
        <title>Depth-based differentiation of microbial function through sediment-hosted aquifers and enrichment of novel symbionts in the deep terrestrial subsurface.</title>
        <authorList>
            <person name="Probst A.J."/>
            <person name="Ladd B."/>
            <person name="Jarett J.K."/>
            <person name="Geller-Mcgrath D.E."/>
            <person name="Sieber C.M.K."/>
            <person name="Emerson J.B."/>
            <person name="Anantharaman K."/>
            <person name="Thomas B.C."/>
            <person name="Malmstrom R."/>
            <person name="Stieglmeier M."/>
            <person name="Klingl A."/>
            <person name="Woyke T."/>
            <person name="Ryan C.M."/>
            <person name="Banfield J.F."/>
        </authorList>
    </citation>
    <scope>NUCLEOTIDE SEQUENCE [LARGE SCALE GENOMIC DNA]</scope>
</reference>
<evidence type="ECO:0000256" key="4">
    <source>
        <dbReference type="RuleBase" id="RU000639"/>
    </source>
</evidence>
<dbReference type="GO" id="GO:0006457">
    <property type="term" value="P:protein folding"/>
    <property type="evidence" value="ECO:0007669"/>
    <property type="project" value="InterPro"/>
</dbReference>
<proteinExistence type="inferred from homology"/>
<gene>
    <name evidence="3 6" type="primary">grpE</name>
    <name evidence="6" type="ORF">COT91_00900</name>
</gene>
<comment type="subunit">
    <text evidence="3">Homodimer.</text>
</comment>
<dbReference type="HAMAP" id="MF_01151">
    <property type="entry name" value="GrpE"/>
    <property type="match status" value="1"/>
</dbReference>
<dbReference type="InterPro" id="IPR000740">
    <property type="entry name" value="GrpE"/>
</dbReference>
<evidence type="ECO:0000256" key="1">
    <source>
        <dbReference type="ARBA" id="ARBA00009054"/>
    </source>
</evidence>
<accession>A0A2H0VEL2</accession>
<dbReference type="PANTHER" id="PTHR21237">
    <property type="entry name" value="GRPE PROTEIN"/>
    <property type="match status" value="1"/>
</dbReference>
<dbReference type="GO" id="GO:0042803">
    <property type="term" value="F:protein homodimerization activity"/>
    <property type="evidence" value="ECO:0007669"/>
    <property type="project" value="InterPro"/>
</dbReference>
<dbReference type="PANTHER" id="PTHR21237:SF23">
    <property type="entry name" value="GRPE PROTEIN HOMOLOG, MITOCHONDRIAL"/>
    <property type="match status" value="1"/>
</dbReference>
<dbReference type="Gene3D" id="2.30.22.10">
    <property type="entry name" value="Head domain of nucleotide exchange factor GrpE"/>
    <property type="match status" value="1"/>
</dbReference>
<keyword evidence="3" id="KW-0963">Cytoplasm</keyword>
<dbReference type="Proteomes" id="UP000230557">
    <property type="component" value="Unassembled WGS sequence"/>
</dbReference>
<evidence type="ECO:0000256" key="3">
    <source>
        <dbReference type="HAMAP-Rule" id="MF_01151"/>
    </source>
</evidence>
<dbReference type="InterPro" id="IPR009012">
    <property type="entry name" value="GrpE_head"/>
</dbReference>
<evidence type="ECO:0000256" key="2">
    <source>
        <dbReference type="ARBA" id="ARBA00023186"/>
    </source>
</evidence>
<keyword evidence="2 3" id="KW-0143">Chaperone</keyword>
<comment type="similarity">
    <text evidence="1 3 5">Belongs to the GrpE family.</text>
</comment>
<dbReference type="SUPFAM" id="SSF58014">
    <property type="entry name" value="Coiled-coil domain of nucleotide exchange factor GrpE"/>
    <property type="match status" value="1"/>
</dbReference>
<comment type="caution">
    <text evidence="6">The sequence shown here is derived from an EMBL/GenBank/DDBJ whole genome shotgun (WGS) entry which is preliminary data.</text>
</comment>
<name>A0A2H0VEL2_9BACT</name>
<dbReference type="GO" id="GO:0005737">
    <property type="term" value="C:cytoplasm"/>
    <property type="evidence" value="ECO:0007669"/>
    <property type="project" value="UniProtKB-SubCell"/>
</dbReference>
<keyword evidence="3 4" id="KW-0346">Stress response</keyword>
<dbReference type="EMBL" id="PFAJ01000011">
    <property type="protein sequence ID" value="PIR97536.1"/>
    <property type="molecule type" value="Genomic_DNA"/>
</dbReference>
<dbReference type="PROSITE" id="PS01071">
    <property type="entry name" value="GRPE"/>
    <property type="match status" value="1"/>
</dbReference>
<dbReference type="Gene3D" id="3.90.20.20">
    <property type="match status" value="1"/>
</dbReference>
<dbReference type="Pfam" id="PF01025">
    <property type="entry name" value="GrpE"/>
    <property type="match status" value="1"/>
</dbReference>
<dbReference type="InterPro" id="IPR013805">
    <property type="entry name" value="GrpE_CC"/>
</dbReference>